<comment type="caution">
    <text evidence="9">The sequence shown here is derived from an EMBL/GenBank/DDBJ whole genome shotgun (WGS) entry which is preliminary data.</text>
</comment>
<evidence type="ECO:0000256" key="2">
    <source>
        <dbReference type="ARBA" id="ARBA00022642"/>
    </source>
</evidence>
<evidence type="ECO:0000256" key="5">
    <source>
        <dbReference type="ARBA" id="ARBA00037900"/>
    </source>
</evidence>
<gene>
    <name evidence="9" type="primary">pncA</name>
    <name evidence="9" type="ORF">ACFODT_13850</name>
</gene>
<protein>
    <recommendedName>
        <fullName evidence="6">nicotinamidase</fullName>
        <ecNumber evidence="6">3.5.1.19</ecNumber>
    </recommendedName>
    <alternativeName>
        <fullName evidence="7">Nicotinamide deamidase</fullName>
    </alternativeName>
</protein>
<dbReference type="PANTHER" id="PTHR11080:SF2">
    <property type="entry name" value="LD05707P"/>
    <property type="match status" value="1"/>
</dbReference>
<dbReference type="InterPro" id="IPR052347">
    <property type="entry name" value="Isochorismatase_Nicotinamidase"/>
</dbReference>
<dbReference type="EC" id="3.5.1.19" evidence="6"/>
<dbReference type="PANTHER" id="PTHR11080">
    <property type="entry name" value="PYRAZINAMIDASE/NICOTINAMIDASE"/>
    <property type="match status" value="1"/>
</dbReference>
<comment type="pathway">
    <text evidence="5">Cofactor biosynthesis; nicotinate biosynthesis; nicotinate from nicotinamide: step 1/1.</text>
</comment>
<name>A0ABV7CDX2_9VIBR</name>
<evidence type="ECO:0000313" key="10">
    <source>
        <dbReference type="Proteomes" id="UP001595384"/>
    </source>
</evidence>
<evidence type="ECO:0000256" key="7">
    <source>
        <dbReference type="ARBA" id="ARBA00043224"/>
    </source>
</evidence>
<feature type="domain" description="Isochorismatase-like" evidence="8">
    <location>
        <begin position="4"/>
        <end position="201"/>
    </location>
</feature>
<evidence type="ECO:0000256" key="3">
    <source>
        <dbReference type="ARBA" id="ARBA00022723"/>
    </source>
</evidence>
<sequence length="205" mass="22280">MKRALILVDIQNDFSPTGALPVAEGNEIIPVVNQLIPQFEHVVATKDWHPSGHGSFASTHDTDIGSFIDLDGIQQIMWPDHCVQYSVGSEFIEGLNVDAITHVVHKGTQPKVDSYSGFFDNQRLGKTGLADYLTSQGITDVYITGLATDYCVKFTALDAVDLGFNTWVVVDACRGVNMQPDDCDKACAEMKAAGCQLITSSQLLN</sequence>
<dbReference type="CDD" id="cd01011">
    <property type="entry name" value="nicotinamidase"/>
    <property type="match status" value="1"/>
</dbReference>
<dbReference type="NCBIfam" id="NF008623">
    <property type="entry name" value="PRK11609.1"/>
    <property type="match status" value="1"/>
</dbReference>
<keyword evidence="3" id="KW-0479">Metal-binding</keyword>
<proteinExistence type="inferred from homology"/>
<dbReference type="SUPFAM" id="SSF52499">
    <property type="entry name" value="Isochorismatase-like hydrolases"/>
    <property type="match status" value="1"/>
</dbReference>
<reference evidence="10" key="1">
    <citation type="journal article" date="2019" name="Int. J. Syst. Evol. Microbiol.">
        <title>The Global Catalogue of Microorganisms (GCM) 10K type strain sequencing project: providing services to taxonomists for standard genome sequencing and annotation.</title>
        <authorList>
            <consortium name="The Broad Institute Genomics Platform"/>
            <consortium name="The Broad Institute Genome Sequencing Center for Infectious Disease"/>
            <person name="Wu L."/>
            <person name="Ma J."/>
        </authorList>
    </citation>
    <scope>NUCLEOTIDE SEQUENCE [LARGE SCALE GENOMIC DNA]</scope>
    <source>
        <strain evidence="10">KCTC 62784</strain>
    </source>
</reference>
<dbReference type="InterPro" id="IPR036380">
    <property type="entry name" value="Isochorismatase-like_sf"/>
</dbReference>
<comment type="similarity">
    <text evidence="1">Belongs to the isochorismatase family.</text>
</comment>
<organism evidence="9 10">
    <name type="scientific">Vibrio zhugei</name>
    <dbReference type="NCBI Taxonomy" id="2479546"/>
    <lineage>
        <taxon>Bacteria</taxon>
        <taxon>Pseudomonadati</taxon>
        <taxon>Pseudomonadota</taxon>
        <taxon>Gammaproteobacteria</taxon>
        <taxon>Vibrionales</taxon>
        <taxon>Vibrionaceae</taxon>
        <taxon>Vibrio</taxon>
    </lineage>
</organism>
<dbReference type="InterPro" id="IPR000868">
    <property type="entry name" value="Isochorismatase-like_dom"/>
</dbReference>
<evidence type="ECO:0000256" key="1">
    <source>
        <dbReference type="ARBA" id="ARBA00006336"/>
    </source>
</evidence>
<evidence type="ECO:0000256" key="4">
    <source>
        <dbReference type="ARBA" id="ARBA00022801"/>
    </source>
</evidence>
<keyword evidence="4 9" id="KW-0378">Hydrolase</keyword>
<evidence type="ECO:0000259" key="8">
    <source>
        <dbReference type="Pfam" id="PF00857"/>
    </source>
</evidence>
<dbReference type="Proteomes" id="UP001595384">
    <property type="component" value="Unassembled WGS sequence"/>
</dbReference>
<dbReference type="Pfam" id="PF00857">
    <property type="entry name" value="Isochorismatase"/>
    <property type="match status" value="1"/>
</dbReference>
<dbReference type="GO" id="GO:0008936">
    <property type="term" value="F:nicotinamidase activity"/>
    <property type="evidence" value="ECO:0007669"/>
    <property type="project" value="UniProtKB-EC"/>
</dbReference>
<dbReference type="EMBL" id="JBHRSE010000095">
    <property type="protein sequence ID" value="MFC3024900.1"/>
    <property type="molecule type" value="Genomic_DNA"/>
</dbReference>
<accession>A0ABV7CDX2</accession>
<dbReference type="RefSeq" id="WP_123014178.1">
    <property type="nucleotide sequence ID" value="NZ_AP024912.1"/>
</dbReference>
<dbReference type="Gene3D" id="3.40.50.850">
    <property type="entry name" value="Isochorismatase-like"/>
    <property type="match status" value="1"/>
</dbReference>
<evidence type="ECO:0000313" key="9">
    <source>
        <dbReference type="EMBL" id="MFC3024900.1"/>
    </source>
</evidence>
<keyword evidence="10" id="KW-1185">Reference proteome</keyword>
<keyword evidence="2" id="KW-0662">Pyridine nucleotide biosynthesis</keyword>
<evidence type="ECO:0000256" key="6">
    <source>
        <dbReference type="ARBA" id="ARBA00039017"/>
    </source>
</evidence>